<dbReference type="GO" id="GO:0005737">
    <property type="term" value="C:cytoplasm"/>
    <property type="evidence" value="ECO:0007669"/>
    <property type="project" value="TreeGrafter"/>
</dbReference>
<dbReference type="EMBL" id="RWGY01000039">
    <property type="protein sequence ID" value="TVU10047.1"/>
    <property type="molecule type" value="Genomic_DNA"/>
</dbReference>
<comment type="caution">
    <text evidence="2">The sequence shown here is derived from an EMBL/GenBank/DDBJ whole genome shotgun (WGS) entry which is preliminary data.</text>
</comment>
<name>A0A5J9TFR6_9POAL</name>
<evidence type="ECO:0000313" key="2">
    <source>
        <dbReference type="EMBL" id="TVU10047.1"/>
    </source>
</evidence>
<evidence type="ECO:0000313" key="3">
    <source>
        <dbReference type="Proteomes" id="UP000324897"/>
    </source>
</evidence>
<keyword evidence="1" id="KW-0456">Lyase</keyword>
<dbReference type="Gene3D" id="3.90.1150.10">
    <property type="entry name" value="Aspartate Aminotransferase, domain 1"/>
    <property type="match status" value="1"/>
</dbReference>
<dbReference type="Proteomes" id="UP000324897">
    <property type="component" value="Chromosome 3"/>
</dbReference>
<dbReference type="InterPro" id="IPR015424">
    <property type="entry name" value="PyrdxlP-dep_Trfase"/>
</dbReference>
<keyword evidence="1" id="KW-0210">Decarboxylase</keyword>
<reference evidence="2 3" key="1">
    <citation type="journal article" date="2019" name="Sci. Rep.">
        <title>A high-quality genome of Eragrostis curvula grass provides insights into Poaceae evolution and supports new strategies to enhance forage quality.</title>
        <authorList>
            <person name="Carballo J."/>
            <person name="Santos B.A.C.M."/>
            <person name="Zappacosta D."/>
            <person name="Garbus I."/>
            <person name="Selva J.P."/>
            <person name="Gallo C.A."/>
            <person name="Diaz A."/>
            <person name="Albertini E."/>
            <person name="Caccamo M."/>
            <person name="Echenique V."/>
        </authorList>
    </citation>
    <scope>NUCLEOTIDE SEQUENCE [LARGE SCALE GENOMIC DNA]</scope>
    <source>
        <strain evidence="3">cv. Victoria</strain>
        <tissue evidence="2">Leaf</tissue>
    </source>
</reference>
<dbReference type="PANTHER" id="PTHR11999">
    <property type="entry name" value="GROUP II PYRIDOXAL-5-PHOSPHATE DECARBOXYLASE"/>
    <property type="match status" value="1"/>
</dbReference>
<accession>A0A5J9TFR6</accession>
<dbReference type="InterPro" id="IPR015422">
    <property type="entry name" value="PyrdxlP-dep_Trfase_small"/>
</dbReference>
<dbReference type="InterPro" id="IPR010977">
    <property type="entry name" value="Aromatic_deC"/>
</dbReference>
<gene>
    <name evidence="2" type="ORF">EJB05_43552</name>
</gene>
<evidence type="ECO:0000256" key="1">
    <source>
        <dbReference type="ARBA" id="ARBA00022793"/>
    </source>
</evidence>
<sequence length="116" mass="12895">MRMAALFENMVRLDPRFEVVATTQFALVCFRLLSPDKCGGEKKANQLNRKLLQEVNAADSGPYMSSANVGGIYMLRCAVGSTLTEERHVRDAWKVVQDRAASLLRKMEIICSVADA</sequence>
<dbReference type="OrthoDB" id="639767at2759"/>
<dbReference type="GO" id="GO:0016831">
    <property type="term" value="F:carboxy-lyase activity"/>
    <property type="evidence" value="ECO:0007669"/>
    <property type="project" value="TreeGrafter"/>
</dbReference>
<keyword evidence="3" id="KW-1185">Reference proteome</keyword>
<dbReference type="AlphaFoldDB" id="A0A5J9TFR6"/>
<proteinExistence type="predicted"/>
<dbReference type="SUPFAM" id="SSF53383">
    <property type="entry name" value="PLP-dependent transferases"/>
    <property type="match status" value="1"/>
</dbReference>
<protein>
    <recommendedName>
        <fullName evidence="4">Tyrosine decarboxylase</fullName>
    </recommendedName>
</protein>
<dbReference type="PANTHER" id="PTHR11999:SF96">
    <property type="entry name" value="TYROSINE DECARBOXYLASE"/>
    <property type="match status" value="1"/>
</dbReference>
<evidence type="ECO:0008006" key="4">
    <source>
        <dbReference type="Google" id="ProtNLM"/>
    </source>
</evidence>
<feature type="non-terminal residue" evidence="2">
    <location>
        <position position="1"/>
    </location>
</feature>
<organism evidence="2 3">
    <name type="scientific">Eragrostis curvula</name>
    <name type="common">weeping love grass</name>
    <dbReference type="NCBI Taxonomy" id="38414"/>
    <lineage>
        <taxon>Eukaryota</taxon>
        <taxon>Viridiplantae</taxon>
        <taxon>Streptophyta</taxon>
        <taxon>Embryophyta</taxon>
        <taxon>Tracheophyta</taxon>
        <taxon>Spermatophyta</taxon>
        <taxon>Magnoliopsida</taxon>
        <taxon>Liliopsida</taxon>
        <taxon>Poales</taxon>
        <taxon>Poaceae</taxon>
        <taxon>PACMAD clade</taxon>
        <taxon>Chloridoideae</taxon>
        <taxon>Eragrostideae</taxon>
        <taxon>Eragrostidinae</taxon>
        <taxon>Eragrostis</taxon>
    </lineage>
</organism>
<dbReference type="Gramene" id="TVU10047">
    <property type="protein sequence ID" value="TVU10047"/>
    <property type="gene ID" value="EJB05_43552"/>
</dbReference>